<name>A0ABZ2MBE2_9BACT</name>
<evidence type="ECO:0000313" key="4">
    <source>
        <dbReference type="Proteomes" id="UP001370348"/>
    </source>
</evidence>
<proteinExistence type="predicted"/>
<dbReference type="PROSITE" id="PS51257">
    <property type="entry name" value="PROKAR_LIPOPROTEIN"/>
    <property type="match status" value="1"/>
</dbReference>
<dbReference type="RefSeq" id="WP_394829431.1">
    <property type="nucleotide sequence ID" value="NZ_CP089984.1"/>
</dbReference>
<reference evidence="3 4" key="1">
    <citation type="submission" date="2021-12" db="EMBL/GenBank/DDBJ databases">
        <title>Discovery of the Pendulisporaceae a myxobacterial family with distinct sporulation behavior and unique specialized metabolism.</title>
        <authorList>
            <person name="Garcia R."/>
            <person name="Popoff A."/>
            <person name="Bader C.D."/>
            <person name="Loehr J."/>
            <person name="Walesch S."/>
            <person name="Walt C."/>
            <person name="Boldt J."/>
            <person name="Bunk B."/>
            <person name="Haeckl F.J.F.P.J."/>
            <person name="Gunesch A.P."/>
            <person name="Birkelbach J."/>
            <person name="Nuebel U."/>
            <person name="Pietschmann T."/>
            <person name="Bach T."/>
            <person name="Mueller R."/>
        </authorList>
    </citation>
    <scope>NUCLEOTIDE SEQUENCE [LARGE SCALE GENOMIC DNA]</scope>
    <source>
        <strain evidence="3 4">MSr11954</strain>
    </source>
</reference>
<evidence type="ECO:0008006" key="5">
    <source>
        <dbReference type="Google" id="ProtNLM"/>
    </source>
</evidence>
<evidence type="ECO:0000256" key="1">
    <source>
        <dbReference type="SAM" id="MobiDB-lite"/>
    </source>
</evidence>
<dbReference type="Proteomes" id="UP001370348">
    <property type="component" value="Chromosome"/>
</dbReference>
<evidence type="ECO:0000313" key="3">
    <source>
        <dbReference type="EMBL" id="WXB19833.1"/>
    </source>
</evidence>
<feature type="compositionally biased region" description="Polar residues" evidence="1">
    <location>
        <begin position="40"/>
        <end position="59"/>
    </location>
</feature>
<feature type="signal peptide" evidence="2">
    <location>
        <begin position="1"/>
        <end position="32"/>
    </location>
</feature>
<organism evidence="3 4">
    <name type="scientific">Pendulispora albinea</name>
    <dbReference type="NCBI Taxonomy" id="2741071"/>
    <lineage>
        <taxon>Bacteria</taxon>
        <taxon>Pseudomonadati</taxon>
        <taxon>Myxococcota</taxon>
        <taxon>Myxococcia</taxon>
        <taxon>Myxococcales</taxon>
        <taxon>Sorangiineae</taxon>
        <taxon>Pendulisporaceae</taxon>
        <taxon>Pendulispora</taxon>
    </lineage>
</organism>
<feature type="region of interest" description="Disordered" evidence="1">
    <location>
        <begin position="40"/>
        <end position="73"/>
    </location>
</feature>
<accession>A0ABZ2MBE2</accession>
<dbReference type="EMBL" id="CP089984">
    <property type="protein sequence ID" value="WXB19833.1"/>
    <property type="molecule type" value="Genomic_DNA"/>
</dbReference>
<sequence length="187" mass="19665">MQKTADVASLAWRSLILTGLCLSMAGMGCASSQEATASALSSTMGPTAPQRSGPSSASRFGQPDEDEARKIAARPPRNVCLRGVVSSAGPFGRPLERVRVHAALEGEGDVETRTDGGGAFHLCIDRASQTIGKGVILSRYVDRQVRTHIAFERTGFAAKEMDVTLDTADGEGKLDVFLESASTARAP</sequence>
<protein>
    <recommendedName>
        <fullName evidence="5">Carboxypeptidase regulatory-like domain-containing protein</fullName>
    </recommendedName>
</protein>
<keyword evidence="2" id="KW-0732">Signal</keyword>
<keyword evidence="4" id="KW-1185">Reference proteome</keyword>
<evidence type="ECO:0000256" key="2">
    <source>
        <dbReference type="SAM" id="SignalP"/>
    </source>
</evidence>
<feature type="chain" id="PRO_5045938683" description="Carboxypeptidase regulatory-like domain-containing protein" evidence="2">
    <location>
        <begin position="33"/>
        <end position="187"/>
    </location>
</feature>
<gene>
    <name evidence="3" type="ORF">LZC94_21740</name>
</gene>